<name>A0ABW0GAA5_9PROT</name>
<keyword evidence="2" id="KW-1185">Reference proteome</keyword>
<dbReference type="Gene3D" id="3.10.450.620">
    <property type="entry name" value="JHP933, nucleotidyltransferase-like core domain"/>
    <property type="match status" value="1"/>
</dbReference>
<dbReference type="InterPro" id="IPR014942">
    <property type="entry name" value="AbiEii"/>
</dbReference>
<dbReference type="EMBL" id="JBHSLC010000038">
    <property type="protein sequence ID" value="MFC5357077.1"/>
    <property type="molecule type" value="Genomic_DNA"/>
</dbReference>
<organism evidence="1 2">
    <name type="scientific">Azospirillum himalayense</name>
    <dbReference type="NCBI Taxonomy" id="654847"/>
    <lineage>
        <taxon>Bacteria</taxon>
        <taxon>Pseudomonadati</taxon>
        <taxon>Pseudomonadota</taxon>
        <taxon>Alphaproteobacteria</taxon>
        <taxon>Rhodospirillales</taxon>
        <taxon>Azospirillaceae</taxon>
        <taxon>Azospirillum</taxon>
    </lineage>
</organism>
<keyword evidence="1" id="KW-0808">Transferase</keyword>
<dbReference type="RefSeq" id="WP_376996613.1">
    <property type="nucleotide sequence ID" value="NZ_JBHSLC010000038.1"/>
</dbReference>
<evidence type="ECO:0000313" key="1">
    <source>
        <dbReference type="EMBL" id="MFC5357077.1"/>
    </source>
</evidence>
<proteinExistence type="predicted"/>
<comment type="caution">
    <text evidence="1">The sequence shown here is derived from an EMBL/GenBank/DDBJ whole genome shotgun (WGS) entry which is preliminary data.</text>
</comment>
<evidence type="ECO:0000313" key="2">
    <source>
        <dbReference type="Proteomes" id="UP001596166"/>
    </source>
</evidence>
<protein>
    <submittedName>
        <fullName evidence="1">Nucleotidyl transferase AbiEii/AbiGii toxin family protein</fullName>
    </submittedName>
</protein>
<sequence>MLTAQQLQLVSRQSGARNIENVEIDIILTHLLQLMHERGLADHLAFKGGTMLRKMIFGPQGRLSTDLDFTNASDMDVDTMSLAVADALQEPYRGLTFDLDLDRDWYETEDGCGINPNCCHAGNPSGRHIKIQISFREQPVLPVTRMPQLSQPYFGMLDFTPVDVPCLAVEEIISEKIRAACERSKPRDLYDLAEISKRPLDHDTVRSLAVWKLWKSGKVGLSYERFTAQVSNGQNYDLNDLKQLLRKDQQPDLEAMMRTAINGFRFLDQLTPEEKAAAANVGRRDPESTKRLMTDLQARRTLNPGFNLETIGQHWQR</sequence>
<dbReference type="GO" id="GO:0016740">
    <property type="term" value="F:transferase activity"/>
    <property type="evidence" value="ECO:0007669"/>
    <property type="project" value="UniProtKB-KW"/>
</dbReference>
<dbReference type="Pfam" id="PF08843">
    <property type="entry name" value="AbiEii"/>
    <property type="match status" value="1"/>
</dbReference>
<accession>A0ABW0GAA5</accession>
<reference evidence="2" key="1">
    <citation type="journal article" date="2019" name="Int. J. Syst. Evol. Microbiol.">
        <title>The Global Catalogue of Microorganisms (GCM) 10K type strain sequencing project: providing services to taxonomists for standard genome sequencing and annotation.</title>
        <authorList>
            <consortium name="The Broad Institute Genomics Platform"/>
            <consortium name="The Broad Institute Genome Sequencing Center for Infectious Disease"/>
            <person name="Wu L."/>
            <person name="Ma J."/>
        </authorList>
    </citation>
    <scope>NUCLEOTIDE SEQUENCE [LARGE SCALE GENOMIC DNA]</scope>
    <source>
        <strain evidence="2">CCUG 58760</strain>
    </source>
</reference>
<gene>
    <name evidence="1" type="ORF">ACFPMG_18865</name>
</gene>
<dbReference type="Proteomes" id="UP001596166">
    <property type="component" value="Unassembled WGS sequence"/>
</dbReference>